<dbReference type="PANTHER" id="PTHR13285:SF18">
    <property type="entry name" value="PROTEIN-CYSTEINE N-PALMITOYLTRANSFERASE RASP"/>
    <property type="match status" value="1"/>
</dbReference>
<feature type="transmembrane region" description="Helical" evidence="8">
    <location>
        <begin position="418"/>
        <end position="434"/>
    </location>
</feature>
<keyword evidence="10" id="KW-1185">Reference proteome</keyword>
<feature type="transmembrane region" description="Helical" evidence="8">
    <location>
        <begin position="300"/>
        <end position="317"/>
    </location>
</feature>
<evidence type="ECO:0000313" key="9">
    <source>
        <dbReference type="EMBL" id="SHJ13739.1"/>
    </source>
</evidence>
<comment type="similarity">
    <text evidence="2 7">Belongs to the membrane-bound acyltransferase family.</text>
</comment>
<feature type="transmembrane region" description="Helical" evidence="8">
    <location>
        <begin position="454"/>
        <end position="474"/>
    </location>
</feature>
<protein>
    <submittedName>
        <fullName evidence="9">D-alanyl-lipoteichoic acid acyltransferase DltB, MBOAT superfamily</fullName>
    </submittedName>
</protein>
<dbReference type="InterPro" id="IPR028362">
    <property type="entry name" value="AlgI"/>
</dbReference>
<evidence type="ECO:0000256" key="6">
    <source>
        <dbReference type="ARBA" id="ARBA00023136"/>
    </source>
</evidence>
<dbReference type="GO" id="GO:0016746">
    <property type="term" value="F:acyltransferase activity"/>
    <property type="evidence" value="ECO:0007669"/>
    <property type="project" value="UniProtKB-KW"/>
</dbReference>
<feature type="transmembrane region" description="Helical" evidence="8">
    <location>
        <begin position="323"/>
        <end position="342"/>
    </location>
</feature>
<keyword evidence="4 8" id="KW-0812">Transmembrane</keyword>
<comment type="subcellular location">
    <subcellularLocation>
        <location evidence="1">Cell membrane</location>
        <topology evidence="1">Multi-pass membrane protein</topology>
    </subcellularLocation>
</comment>
<evidence type="ECO:0000256" key="7">
    <source>
        <dbReference type="PIRNR" id="PIRNR016636"/>
    </source>
</evidence>
<dbReference type="RefSeq" id="WP_072916539.1">
    <property type="nucleotide sequence ID" value="NZ_FQYQ01000011.1"/>
</dbReference>
<dbReference type="InterPro" id="IPR024194">
    <property type="entry name" value="Ac/AlaTfrase_AlgI/DltB"/>
</dbReference>
<evidence type="ECO:0000256" key="3">
    <source>
        <dbReference type="ARBA" id="ARBA00022475"/>
    </source>
</evidence>
<evidence type="ECO:0000256" key="2">
    <source>
        <dbReference type="ARBA" id="ARBA00010323"/>
    </source>
</evidence>
<keyword evidence="3 7" id="KW-1003">Cell membrane</keyword>
<proteinExistence type="inferred from homology"/>
<keyword evidence="7 9" id="KW-0808">Transferase</keyword>
<dbReference type="PIRSF" id="PIRSF500217">
    <property type="entry name" value="AlgI"/>
    <property type="match status" value="1"/>
</dbReference>
<organism evidence="9 10">
    <name type="scientific">Pseudobutyrivibrio xylanivorans DSM 14809</name>
    <dbReference type="NCBI Taxonomy" id="1123012"/>
    <lineage>
        <taxon>Bacteria</taxon>
        <taxon>Bacillati</taxon>
        <taxon>Bacillota</taxon>
        <taxon>Clostridia</taxon>
        <taxon>Lachnospirales</taxon>
        <taxon>Lachnospiraceae</taxon>
        <taxon>Pseudobutyrivibrio</taxon>
    </lineage>
</organism>
<keyword evidence="6 7" id="KW-0472">Membrane</keyword>
<evidence type="ECO:0000256" key="8">
    <source>
        <dbReference type="SAM" id="Phobius"/>
    </source>
</evidence>
<feature type="transmembrane region" description="Helical" evidence="8">
    <location>
        <begin position="49"/>
        <end position="66"/>
    </location>
</feature>
<evidence type="ECO:0000256" key="1">
    <source>
        <dbReference type="ARBA" id="ARBA00004651"/>
    </source>
</evidence>
<dbReference type="Pfam" id="PF03062">
    <property type="entry name" value="MBOAT"/>
    <property type="match status" value="1"/>
</dbReference>
<accession>A0A1M6GUZ2</accession>
<dbReference type="EMBL" id="FQYQ01000011">
    <property type="protein sequence ID" value="SHJ13739.1"/>
    <property type="molecule type" value="Genomic_DNA"/>
</dbReference>
<feature type="transmembrane region" description="Helical" evidence="8">
    <location>
        <begin position="189"/>
        <end position="212"/>
    </location>
</feature>
<reference evidence="9 10" key="1">
    <citation type="submission" date="2016-11" db="EMBL/GenBank/DDBJ databases">
        <authorList>
            <person name="Jaros S."/>
            <person name="Januszkiewicz K."/>
            <person name="Wedrychowicz H."/>
        </authorList>
    </citation>
    <scope>NUCLEOTIDE SEQUENCE [LARGE SCALE GENOMIC DNA]</scope>
    <source>
        <strain evidence="9 10">DSM 14809</strain>
    </source>
</reference>
<keyword evidence="5 8" id="KW-1133">Transmembrane helix</keyword>
<dbReference type="Proteomes" id="UP000184185">
    <property type="component" value="Unassembled WGS sequence"/>
</dbReference>
<evidence type="ECO:0000313" key="10">
    <source>
        <dbReference type="Proteomes" id="UP000184185"/>
    </source>
</evidence>
<feature type="transmembrane region" description="Helical" evidence="8">
    <location>
        <begin position="113"/>
        <end position="131"/>
    </location>
</feature>
<dbReference type="InterPro" id="IPR004299">
    <property type="entry name" value="MBOAT_fam"/>
</dbReference>
<feature type="transmembrane region" description="Helical" evidence="8">
    <location>
        <begin position="362"/>
        <end position="379"/>
    </location>
</feature>
<feature type="transmembrane region" description="Helical" evidence="8">
    <location>
        <begin position="6"/>
        <end position="22"/>
    </location>
</feature>
<feature type="transmembrane region" description="Helical" evidence="8">
    <location>
        <begin position="78"/>
        <end position="93"/>
    </location>
</feature>
<dbReference type="InterPro" id="IPR051085">
    <property type="entry name" value="MB_O-acyltransferase"/>
</dbReference>
<dbReference type="GO" id="GO:0042121">
    <property type="term" value="P:alginic acid biosynthetic process"/>
    <property type="evidence" value="ECO:0007669"/>
    <property type="project" value="InterPro"/>
</dbReference>
<gene>
    <name evidence="9" type="ORF">SAMN02745725_01831</name>
</gene>
<dbReference type="PIRSF" id="PIRSF016636">
    <property type="entry name" value="AlgI_DltB"/>
    <property type="match status" value="1"/>
</dbReference>
<keyword evidence="7 9" id="KW-0012">Acyltransferase</keyword>
<evidence type="ECO:0000256" key="5">
    <source>
        <dbReference type="ARBA" id="ARBA00022989"/>
    </source>
</evidence>
<evidence type="ECO:0000256" key="4">
    <source>
        <dbReference type="ARBA" id="ARBA00022692"/>
    </source>
</evidence>
<name>A0A1M6GUZ2_PSEXY</name>
<dbReference type="OrthoDB" id="9805788at2"/>
<dbReference type="AlphaFoldDB" id="A0A1M6GUZ2"/>
<sequence>MSYTSWTYYVMIVGLLIIYYILPKRIRWICLFAGSIYFYKKLLVSREQLFIFALSVATSYLAGMMLEKIKNTDIKKRAILIAGIVISVSPLLVEKLGQLINGKPINNIGSFSFIVPVGLSFYSLQIIAYLVDIYKGKIEAQKNPLKYALFITFFPQIIQGPIPRYGQIQSELFDGNEYSFENIVKGIQLVIWGLFLKFMIADKAAIVVTPIFENYQGYSGFFLWVAAILYSFQLYTDFLSCTTLSIGVANMFGIHLSSNFNHPYFSESIKEFWRRWHMSLSYWLRDYIYIPLGGSKNGRLKKWLNVIITFLISGLWHGGGWKFIIWGLLHGVYQIIGEIRFLVMKKMNITRKEHQHDQIERCIKKIGTFFLVMIGWVIFRAETLPDAIEMIKKMIRVINPWILFNDSLLGLGLGWKEWDVLFMSLLVLLFVSTAQEKGLIIREWICEQNIFIRFSIYLIAIWIIWIFGTYGYGYDARDFIYGGF</sequence>
<dbReference type="GO" id="GO:0005886">
    <property type="term" value="C:plasma membrane"/>
    <property type="evidence" value="ECO:0007669"/>
    <property type="project" value="UniProtKB-SubCell"/>
</dbReference>
<dbReference type="PANTHER" id="PTHR13285">
    <property type="entry name" value="ACYLTRANSFERASE"/>
    <property type="match status" value="1"/>
</dbReference>